<evidence type="ECO:0000313" key="3">
    <source>
        <dbReference type="Proteomes" id="UP000060630"/>
    </source>
</evidence>
<reference evidence="2 4" key="2">
    <citation type="submission" date="2015-11" db="EMBL/GenBank/DDBJ databases">
        <authorList>
            <person name="Sahl J."/>
            <person name="Wagner D."/>
            <person name="Keim P."/>
        </authorList>
    </citation>
    <scope>NUCLEOTIDE SEQUENCE [LARGE SCALE GENOMIC DNA]</scope>
    <source>
        <strain evidence="2 4">MSMB1157</strain>
    </source>
</reference>
<evidence type="ECO:0008006" key="5">
    <source>
        <dbReference type="Google" id="ProtNLM"/>
    </source>
</evidence>
<dbReference type="EMBL" id="LNJU01000003">
    <property type="protein sequence ID" value="KWZ58521.1"/>
    <property type="molecule type" value="Genomic_DNA"/>
</dbReference>
<accession>A0A106JCV5</accession>
<gene>
    <name evidence="2" type="ORF">WK57_18910</name>
    <name evidence="1" type="ORF">WL29_10300</name>
</gene>
<dbReference type="AlphaFoldDB" id="A0A106JCV5"/>
<evidence type="ECO:0000313" key="1">
    <source>
        <dbReference type="EMBL" id="KWA68140.1"/>
    </source>
</evidence>
<proteinExistence type="predicted"/>
<evidence type="ECO:0000313" key="2">
    <source>
        <dbReference type="EMBL" id="KWZ58521.1"/>
    </source>
</evidence>
<dbReference type="InterPro" id="IPR057007">
    <property type="entry name" value="OrgC"/>
</dbReference>
<dbReference type="Proteomes" id="UP000070119">
    <property type="component" value="Unassembled WGS sequence"/>
</dbReference>
<name>A0A106JCV5_9BURK</name>
<organism evidence="1 3">
    <name type="scientific">Burkholderia ubonensis</name>
    <dbReference type="NCBI Taxonomy" id="101571"/>
    <lineage>
        <taxon>Bacteria</taxon>
        <taxon>Pseudomonadati</taxon>
        <taxon>Pseudomonadota</taxon>
        <taxon>Betaproteobacteria</taxon>
        <taxon>Burkholderiales</taxon>
        <taxon>Burkholderiaceae</taxon>
        <taxon>Burkholderia</taxon>
        <taxon>Burkholderia cepacia complex</taxon>
    </lineage>
</organism>
<sequence length="148" mass="16441">MIPILPTAEQVFPSVGDGAVIPLQQRVTEQVPAGMLVRQDFNDDPLAQALLDALRQLPAGDSSRDYAGAVSRLLREFVDPKSGESAFITLSDQTAILQYIFAQIRSNDPLYASLQATLIGTNNLHFQMKKWMQDVCMSNGNPKEFEEW</sequence>
<protein>
    <recommendedName>
        <fullName evidence="5">Type III secretion system effector protein OrgC</fullName>
    </recommendedName>
</protein>
<comment type="caution">
    <text evidence="1">The sequence shown here is derived from an EMBL/GenBank/DDBJ whole genome shotgun (WGS) entry which is preliminary data.</text>
</comment>
<dbReference type="Pfam" id="PF24687">
    <property type="entry name" value="OrgC"/>
    <property type="match status" value="1"/>
</dbReference>
<reference evidence="1 3" key="1">
    <citation type="submission" date="2015-11" db="EMBL/GenBank/DDBJ databases">
        <title>Expanding the genomic diversity of Burkholderia species for the development of highly accurate diagnostics.</title>
        <authorList>
            <person name="Sahl J."/>
            <person name="Keim P."/>
            <person name="Wagner D."/>
        </authorList>
    </citation>
    <scope>NUCLEOTIDE SEQUENCE [LARGE SCALE GENOMIC DNA]</scope>
    <source>
        <strain evidence="1 3">MSMB2087WGS</strain>
    </source>
</reference>
<dbReference type="RefSeq" id="WP_060182758.1">
    <property type="nucleotide sequence ID" value="NZ_LNJU01000003.1"/>
</dbReference>
<dbReference type="EMBL" id="LPHD01000240">
    <property type="protein sequence ID" value="KWA68140.1"/>
    <property type="molecule type" value="Genomic_DNA"/>
</dbReference>
<evidence type="ECO:0000313" key="4">
    <source>
        <dbReference type="Proteomes" id="UP000070119"/>
    </source>
</evidence>
<dbReference type="Proteomes" id="UP000060630">
    <property type="component" value="Unassembled WGS sequence"/>
</dbReference>